<dbReference type="OrthoDB" id="9809421at2"/>
<evidence type="ECO:0000313" key="1">
    <source>
        <dbReference type="EMBL" id="GAB95246.1"/>
    </source>
</evidence>
<organism evidence="1 2">
    <name type="scientific">Kineosphaera limosa NBRC 100340</name>
    <dbReference type="NCBI Taxonomy" id="1184609"/>
    <lineage>
        <taxon>Bacteria</taxon>
        <taxon>Bacillati</taxon>
        <taxon>Actinomycetota</taxon>
        <taxon>Actinomycetes</taxon>
        <taxon>Micrococcales</taxon>
        <taxon>Dermatophilaceae</taxon>
        <taxon>Kineosphaera</taxon>
    </lineage>
</organism>
<accession>K6WN55</accession>
<protein>
    <submittedName>
        <fullName evidence="1">Uncharacterized protein</fullName>
    </submittedName>
</protein>
<keyword evidence="2" id="KW-1185">Reference proteome</keyword>
<dbReference type="Proteomes" id="UP000008366">
    <property type="component" value="Unassembled WGS sequence"/>
</dbReference>
<proteinExistence type="predicted"/>
<dbReference type="Gene3D" id="3.40.50.1010">
    <property type="entry name" value="5'-nuclease"/>
    <property type="match status" value="1"/>
</dbReference>
<dbReference type="AlphaFoldDB" id="K6WN55"/>
<evidence type="ECO:0000313" key="2">
    <source>
        <dbReference type="Proteomes" id="UP000008366"/>
    </source>
</evidence>
<comment type="caution">
    <text evidence="1">The sequence shown here is derived from an EMBL/GenBank/DDBJ whole genome shotgun (WGS) entry which is preliminary data.</text>
</comment>
<sequence length="238" mass="25768">MRIGVFVDGYNVYYGAQLVCGQHSRGWKWLDLSALVTPRVAAFPGGITQIHYCTARRGRTGRPQSVDQDTYLAALTDHDPRIRIHLGKYVKRIKQGVLLGATRTPVPWPGPDVPDWLTARRVAGAEGEDETLVSVRVFEEKGSDVSVAVALVEASVGGRIDAAVVLSNDSDLALALRVARSHVPVGLLNPGPRPTAADLQGDPADGVGGHWWGRLSAQEYLSAQMPDVVGPWHRPADW</sequence>
<dbReference type="RefSeq" id="WP_006591778.1">
    <property type="nucleotide sequence ID" value="NZ_BAHD01000017.1"/>
</dbReference>
<gene>
    <name evidence="1" type="ORF">KILIM_017_00920</name>
</gene>
<dbReference type="EMBL" id="BAHD01000017">
    <property type="protein sequence ID" value="GAB95246.1"/>
    <property type="molecule type" value="Genomic_DNA"/>
</dbReference>
<reference evidence="1 2" key="1">
    <citation type="submission" date="2012-08" db="EMBL/GenBank/DDBJ databases">
        <title>Whole genome shotgun sequence of Kineosphaera limosa NBRC 100340.</title>
        <authorList>
            <person name="Yoshida I."/>
            <person name="Isaki S."/>
            <person name="Hosoyama A."/>
            <person name="Tsuchikane K."/>
            <person name="Katsumata H."/>
            <person name="Ando Y."/>
            <person name="Ohji S."/>
            <person name="Hamada M."/>
            <person name="Tamura T."/>
            <person name="Yamazoe A."/>
            <person name="Yamazaki S."/>
            <person name="Fujita N."/>
        </authorList>
    </citation>
    <scope>NUCLEOTIDE SEQUENCE [LARGE SCALE GENOMIC DNA]</scope>
    <source>
        <strain evidence="1 2">NBRC 100340</strain>
    </source>
</reference>
<dbReference type="STRING" id="1184609.KILIM_017_00920"/>
<name>K6WN55_9MICO</name>
<dbReference type="eggNOG" id="COG1432">
    <property type="taxonomic scope" value="Bacteria"/>
</dbReference>